<keyword evidence="2" id="KW-0472">Membrane</keyword>
<feature type="transmembrane region" description="Helical" evidence="2">
    <location>
        <begin position="12"/>
        <end position="32"/>
    </location>
</feature>
<gene>
    <name evidence="3" type="ORF">A5742_13970</name>
</gene>
<dbReference type="RefSeq" id="WP_076207947.1">
    <property type="nucleotide sequence ID" value="NZ_MBER01000173.1"/>
</dbReference>
<name>A0ABD6QCJ9_MYCFO</name>
<keyword evidence="2" id="KW-1133">Transmembrane helix</keyword>
<feature type="transmembrane region" description="Helical" evidence="2">
    <location>
        <begin position="38"/>
        <end position="57"/>
    </location>
</feature>
<proteinExistence type="predicted"/>
<dbReference type="Proteomes" id="UP000187001">
    <property type="component" value="Unassembled WGS sequence"/>
</dbReference>
<evidence type="ECO:0000256" key="1">
    <source>
        <dbReference type="SAM" id="MobiDB-lite"/>
    </source>
</evidence>
<accession>A0ABD6QCJ9</accession>
<organism evidence="3 4">
    <name type="scientific">Mycolicibacterium fortuitum</name>
    <name type="common">Mycobacterium fortuitum</name>
    <dbReference type="NCBI Taxonomy" id="1766"/>
    <lineage>
        <taxon>Bacteria</taxon>
        <taxon>Bacillati</taxon>
        <taxon>Actinomycetota</taxon>
        <taxon>Actinomycetes</taxon>
        <taxon>Mycobacteriales</taxon>
        <taxon>Mycobacteriaceae</taxon>
        <taxon>Mycolicibacterium</taxon>
    </lineage>
</organism>
<dbReference type="EMBL" id="MBER01000173">
    <property type="protein sequence ID" value="OMC34230.1"/>
    <property type="molecule type" value="Genomic_DNA"/>
</dbReference>
<feature type="region of interest" description="Disordered" evidence="1">
    <location>
        <begin position="100"/>
        <end position="123"/>
    </location>
</feature>
<comment type="caution">
    <text evidence="3">The sequence shown here is derived from an EMBL/GenBank/DDBJ whole genome shotgun (WGS) entry which is preliminary data.</text>
</comment>
<dbReference type="AlphaFoldDB" id="A0ABD6QCJ9"/>
<evidence type="ECO:0000313" key="4">
    <source>
        <dbReference type="Proteomes" id="UP000187001"/>
    </source>
</evidence>
<sequence>MLKVLGRLPVSHIAYVLLLVGFVSLGLFVTAMAFGSDLALVAGIVLIASLGGAVAGFRKSARQLDEARLPDASAHNVSIFSTPLRRDEVDRYLQNYRAESGEVDVHSQPLEMPSARREHRRAA</sequence>
<evidence type="ECO:0000313" key="3">
    <source>
        <dbReference type="EMBL" id="OMC34230.1"/>
    </source>
</evidence>
<protein>
    <submittedName>
        <fullName evidence="3">Uncharacterized protein</fullName>
    </submittedName>
</protein>
<keyword evidence="2" id="KW-0812">Transmembrane</keyword>
<reference evidence="3 4" key="1">
    <citation type="submission" date="2016-07" db="EMBL/GenBank/DDBJ databases">
        <authorList>
            <person name="Sutton G."/>
            <person name="Brinkac L."/>
            <person name="Sanka R."/>
            <person name="Adams M."/>
            <person name="Lau E."/>
            <person name="Kumar A."/>
            <person name="Macaden R."/>
        </authorList>
    </citation>
    <scope>NUCLEOTIDE SEQUENCE [LARGE SCALE GENOMIC DNA]</scope>
    <source>
        <strain evidence="3 4">GA-0871</strain>
    </source>
</reference>
<evidence type="ECO:0000256" key="2">
    <source>
        <dbReference type="SAM" id="Phobius"/>
    </source>
</evidence>